<protein>
    <submittedName>
        <fullName evidence="6">ANTAR domain protein</fullName>
    </submittedName>
</protein>
<organism evidence="6 7">
    <name type="scientific">Acidithrix ferrooxidans</name>
    <dbReference type="NCBI Taxonomy" id="1280514"/>
    <lineage>
        <taxon>Bacteria</taxon>
        <taxon>Bacillati</taxon>
        <taxon>Actinomycetota</taxon>
        <taxon>Acidimicrobiia</taxon>
        <taxon>Acidimicrobiales</taxon>
        <taxon>Acidimicrobiaceae</taxon>
        <taxon>Acidithrix</taxon>
    </lineage>
</organism>
<dbReference type="SMART" id="SM01012">
    <property type="entry name" value="ANTAR"/>
    <property type="match status" value="1"/>
</dbReference>
<dbReference type="Gene3D" id="3.30.450.40">
    <property type="match status" value="1"/>
</dbReference>
<dbReference type="AlphaFoldDB" id="A0A0D8HFQ5"/>
<dbReference type="STRING" id="1280514.AXFE_32700"/>
<dbReference type="InterPro" id="IPR012074">
    <property type="entry name" value="GAF_ANTAR"/>
</dbReference>
<dbReference type="InterPro" id="IPR011006">
    <property type="entry name" value="CheY-like_superfamily"/>
</dbReference>
<dbReference type="SUPFAM" id="SSF55781">
    <property type="entry name" value="GAF domain-like"/>
    <property type="match status" value="1"/>
</dbReference>
<evidence type="ECO:0000313" key="7">
    <source>
        <dbReference type="Proteomes" id="UP000032360"/>
    </source>
</evidence>
<keyword evidence="3" id="KW-0805">Transcription regulation</keyword>
<dbReference type="InterPro" id="IPR005561">
    <property type="entry name" value="ANTAR"/>
</dbReference>
<dbReference type="PROSITE" id="PS50921">
    <property type="entry name" value="ANTAR"/>
    <property type="match status" value="1"/>
</dbReference>
<accession>A0A0D8HFQ5</accession>
<comment type="caution">
    <text evidence="6">The sequence shown here is derived from an EMBL/GenBank/DDBJ whole genome shotgun (WGS) entry which is preliminary data.</text>
</comment>
<evidence type="ECO:0000259" key="5">
    <source>
        <dbReference type="PROSITE" id="PS50921"/>
    </source>
</evidence>
<dbReference type="GO" id="GO:0016301">
    <property type="term" value="F:kinase activity"/>
    <property type="evidence" value="ECO:0007669"/>
    <property type="project" value="UniProtKB-KW"/>
</dbReference>
<keyword evidence="7" id="KW-1185">Reference proteome</keyword>
<keyword evidence="4" id="KW-0804">Transcription</keyword>
<dbReference type="InterPro" id="IPR029016">
    <property type="entry name" value="GAF-like_dom_sf"/>
</dbReference>
<dbReference type="InterPro" id="IPR003018">
    <property type="entry name" value="GAF"/>
</dbReference>
<evidence type="ECO:0000256" key="2">
    <source>
        <dbReference type="ARBA" id="ARBA00022777"/>
    </source>
</evidence>
<dbReference type="PATRIC" id="fig|1280514.3.peg.4378"/>
<gene>
    <name evidence="6" type="ORF">AXFE_32700</name>
</gene>
<sequence>MSRESLIVSTLVELADNLVDSFDIINILTTLSDRCVEALEVDAAGVLLASPGGELQFVASSSESMRVLELFQIQTNEGPCMDCYRSGVAVVNVALSEANGRWPLFAPRAIKHGFHSVHSLPLRLRGRTIGALNLFRTLQGPMEDGDIAAAQGLAHVATIAILQHRAMLDATSLNEQLDHALTSRIVIEQAKGIIAEATQCRMDQAFGRLRAHSRNHNEGITLVASAIVAGTLQANDLEYTFGDPVKQAVL</sequence>
<dbReference type="OrthoDB" id="3683444at2"/>
<dbReference type="EMBL" id="JXYS01000114">
    <property type="protein sequence ID" value="KJF15866.1"/>
    <property type="molecule type" value="Genomic_DNA"/>
</dbReference>
<dbReference type="Pfam" id="PF03861">
    <property type="entry name" value="ANTAR"/>
    <property type="match status" value="1"/>
</dbReference>
<dbReference type="Gene3D" id="1.10.10.10">
    <property type="entry name" value="Winged helix-like DNA-binding domain superfamily/Winged helix DNA-binding domain"/>
    <property type="match status" value="1"/>
</dbReference>
<dbReference type="InterPro" id="IPR036388">
    <property type="entry name" value="WH-like_DNA-bd_sf"/>
</dbReference>
<dbReference type="Pfam" id="PF13185">
    <property type="entry name" value="GAF_2"/>
    <property type="match status" value="1"/>
</dbReference>
<proteinExistence type="predicted"/>
<evidence type="ECO:0000256" key="3">
    <source>
        <dbReference type="ARBA" id="ARBA00023015"/>
    </source>
</evidence>
<keyword evidence="2" id="KW-0418">Kinase</keyword>
<feature type="domain" description="ANTAR" evidence="5">
    <location>
        <begin position="167"/>
        <end position="228"/>
    </location>
</feature>
<dbReference type="RefSeq" id="WP_052606926.1">
    <property type="nucleotide sequence ID" value="NZ_JXYS01000114.1"/>
</dbReference>
<evidence type="ECO:0000256" key="1">
    <source>
        <dbReference type="ARBA" id="ARBA00022679"/>
    </source>
</evidence>
<reference evidence="6 7" key="1">
    <citation type="submission" date="2015-01" db="EMBL/GenBank/DDBJ databases">
        <title>Draft genome of the acidophilic iron oxidizer Acidithrix ferrooxidans strain Py-F3.</title>
        <authorList>
            <person name="Poehlein A."/>
            <person name="Eisen S."/>
            <person name="Schloemann M."/>
            <person name="Johnson B.D."/>
            <person name="Daniel R."/>
            <person name="Muehling M."/>
        </authorList>
    </citation>
    <scope>NUCLEOTIDE SEQUENCE [LARGE SCALE GENOMIC DNA]</scope>
    <source>
        <strain evidence="6 7">Py-F3</strain>
    </source>
</reference>
<dbReference type="GO" id="GO:0003723">
    <property type="term" value="F:RNA binding"/>
    <property type="evidence" value="ECO:0007669"/>
    <property type="project" value="InterPro"/>
</dbReference>
<dbReference type="Proteomes" id="UP000032360">
    <property type="component" value="Unassembled WGS sequence"/>
</dbReference>
<dbReference type="SUPFAM" id="SSF52172">
    <property type="entry name" value="CheY-like"/>
    <property type="match status" value="1"/>
</dbReference>
<name>A0A0D8HFQ5_9ACTN</name>
<evidence type="ECO:0000256" key="4">
    <source>
        <dbReference type="ARBA" id="ARBA00023163"/>
    </source>
</evidence>
<evidence type="ECO:0000313" key="6">
    <source>
        <dbReference type="EMBL" id="KJF15866.1"/>
    </source>
</evidence>
<keyword evidence="1" id="KW-0808">Transferase</keyword>
<dbReference type="PIRSF" id="PIRSF036625">
    <property type="entry name" value="GAF_ANTAR"/>
    <property type="match status" value="1"/>
</dbReference>